<evidence type="ECO:0000313" key="1">
    <source>
        <dbReference type="EMBL" id="AVM52290.1"/>
    </source>
</evidence>
<protein>
    <submittedName>
        <fullName evidence="1">Uncharacterized protein</fullName>
    </submittedName>
</protein>
<dbReference type="Proteomes" id="UP000238304">
    <property type="component" value="Chromosome"/>
</dbReference>
<gene>
    <name evidence="1" type="ORF">C4H11_04430</name>
</gene>
<evidence type="ECO:0000313" key="2">
    <source>
        <dbReference type="Proteomes" id="UP000238304"/>
    </source>
</evidence>
<organism evidence="1 2">
    <name type="scientific">Bacteroides zoogleoformans</name>
    <dbReference type="NCBI Taxonomy" id="28119"/>
    <lineage>
        <taxon>Bacteria</taxon>
        <taxon>Pseudomonadati</taxon>
        <taxon>Bacteroidota</taxon>
        <taxon>Bacteroidia</taxon>
        <taxon>Bacteroidales</taxon>
        <taxon>Bacteroidaceae</taxon>
        <taxon>Bacteroides</taxon>
    </lineage>
</organism>
<sequence>MRYGKDPDGVKFCPQRVVPVIAHSDYGLGKSTGFTIDKGIRLAYRKKMNDVIEQVSFLFEKRAQ</sequence>
<accession>A0ABM6T6C9</accession>
<keyword evidence="2" id="KW-1185">Reference proteome</keyword>
<proteinExistence type="predicted"/>
<name>A0ABM6T6C9_9BACE</name>
<reference evidence="1 2" key="1">
    <citation type="submission" date="2018-02" db="EMBL/GenBank/DDBJ databases">
        <authorList>
            <person name="Holder M.E."/>
            <person name="Ajami N.J."/>
            <person name="Petrosino J.F."/>
        </authorList>
    </citation>
    <scope>NUCLEOTIDE SEQUENCE [LARGE SCALE GENOMIC DNA]</scope>
    <source>
        <strain evidence="1 2">ATCC 33285</strain>
    </source>
</reference>
<dbReference type="EMBL" id="CP027231">
    <property type="protein sequence ID" value="AVM52290.1"/>
    <property type="molecule type" value="Genomic_DNA"/>
</dbReference>